<dbReference type="RefSeq" id="WP_118372145.1">
    <property type="nucleotide sequence ID" value="NZ_QROF01000009.1"/>
</dbReference>
<gene>
    <name evidence="2" type="ORF">DW038_10435</name>
</gene>
<evidence type="ECO:0000313" key="3">
    <source>
        <dbReference type="Proteomes" id="UP000286181"/>
    </source>
</evidence>
<feature type="domain" description="OLD protein-like TOPRIM" evidence="1">
    <location>
        <begin position="196"/>
        <end position="255"/>
    </location>
</feature>
<sequence length="331" mass="38007">MEYKNYWGINEDAQNDLTYTDNIHIIMDEQCKYLFQYTKGKIFAIFGEIKIDGSMFTIAKSMSNIFKGISGINGLQETIAETSTKNLIDASDMYFDKRYGFEICTEKYRYRLFELRMTPIYPIEIIVDEGICKNIGNALSRLAIPLEKFNHFKISDELTFCNVLQAILQDKKVHYIISELQKRVQDNNEKKENLPEKVIICEGQTDEIVLQAIAQKLNQKVTIAVANGKYNVPAFFDSAKGKNTKSKILIVVDSDGDAKGTKDLIAEKIDDKNYELAIINNRIEDWFMPEVADFSKLKLIQSIDSIIEEMDFAELSKTHESFAKVVNFIQK</sequence>
<accession>A0A415I6N7</accession>
<dbReference type="EMBL" id="QROF01000009">
    <property type="protein sequence ID" value="RHL03287.1"/>
    <property type="molecule type" value="Genomic_DNA"/>
</dbReference>
<comment type="caution">
    <text evidence="2">The sequence shown here is derived from an EMBL/GenBank/DDBJ whole genome shotgun (WGS) entry which is preliminary data.</text>
</comment>
<reference evidence="2 3" key="1">
    <citation type="submission" date="2018-08" db="EMBL/GenBank/DDBJ databases">
        <title>A genome reference for cultivated species of the human gut microbiota.</title>
        <authorList>
            <person name="Zou Y."/>
            <person name="Xue W."/>
            <person name="Luo G."/>
        </authorList>
    </citation>
    <scope>NUCLEOTIDE SEQUENCE [LARGE SCALE GENOMIC DNA]</scope>
    <source>
        <strain evidence="2 3">AF39-14AC</strain>
    </source>
</reference>
<dbReference type="Proteomes" id="UP000286181">
    <property type="component" value="Unassembled WGS sequence"/>
</dbReference>
<organism evidence="2 3">
    <name type="scientific">Agathobacter rectalis</name>
    <dbReference type="NCBI Taxonomy" id="39491"/>
    <lineage>
        <taxon>Bacteria</taxon>
        <taxon>Bacillati</taxon>
        <taxon>Bacillota</taxon>
        <taxon>Clostridia</taxon>
        <taxon>Lachnospirales</taxon>
        <taxon>Lachnospiraceae</taxon>
        <taxon>Agathobacter</taxon>
    </lineage>
</organism>
<name>A0A415I6N7_9FIRM</name>
<dbReference type="InterPro" id="IPR034139">
    <property type="entry name" value="TOPRIM_OLD"/>
</dbReference>
<evidence type="ECO:0000259" key="1">
    <source>
        <dbReference type="Pfam" id="PF20469"/>
    </source>
</evidence>
<evidence type="ECO:0000313" key="2">
    <source>
        <dbReference type="EMBL" id="RHL03287.1"/>
    </source>
</evidence>
<proteinExistence type="predicted"/>
<protein>
    <recommendedName>
        <fullName evidence="1">OLD protein-like TOPRIM domain-containing protein</fullName>
    </recommendedName>
</protein>
<dbReference type="Pfam" id="PF20469">
    <property type="entry name" value="OLD-like_TOPRIM"/>
    <property type="match status" value="1"/>
</dbReference>
<dbReference type="AlphaFoldDB" id="A0A415I6N7"/>